<evidence type="ECO:0000256" key="6">
    <source>
        <dbReference type="ARBA" id="ARBA00023136"/>
    </source>
</evidence>
<gene>
    <name evidence="8" type="ORF">C7B46_08645</name>
</gene>
<dbReference type="PRINTS" id="PR00953">
    <property type="entry name" value="TYPE3IMRPROT"/>
</dbReference>
<feature type="transmembrane region" description="Helical" evidence="7">
    <location>
        <begin position="156"/>
        <end position="175"/>
    </location>
</feature>
<dbReference type="PANTHER" id="PTHR30065:SF1">
    <property type="entry name" value="SURFACE PRESENTATION OF ANTIGENS PROTEIN SPAR"/>
    <property type="match status" value="1"/>
</dbReference>
<dbReference type="GO" id="GO:0006605">
    <property type="term" value="P:protein targeting"/>
    <property type="evidence" value="ECO:0007669"/>
    <property type="project" value="InterPro"/>
</dbReference>
<dbReference type="Pfam" id="PF01311">
    <property type="entry name" value="Bac_export_1"/>
    <property type="match status" value="1"/>
</dbReference>
<evidence type="ECO:0000256" key="1">
    <source>
        <dbReference type="ARBA" id="ARBA00004651"/>
    </source>
</evidence>
<dbReference type="GO" id="GO:0005886">
    <property type="term" value="C:plasma membrane"/>
    <property type="evidence" value="ECO:0007669"/>
    <property type="project" value="UniProtKB-SubCell"/>
</dbReference>
<keyword evidence="3" id="KW-1003">Cell membrane</keyword>
<dbReference type="AlphaFoldDB" id="A0A2T2XGS9"/>
<evidence type="ECO:0000313" key="9">
    <source>
        <dbReference type="Proteomes" id="UP000242972"/>
    </source>
</evidence>
<name>A0A2T2XGS9_9FIRM</name>
<protein>
    <submittedName>
        <fullName evidence="8">Type III secretion protein</fullName>
    </submittedName>
</protein>
<feature type="transmembrane region" description="Helical" evidence="7">
    <location>
        <begin position="69"/>
        <end position="94"/>
    </location>
</feature>
<proteinExistence type="inferred from homology"/>
<accession>A0A2T2XGS9</accession>
<feature type="transmembrane region" description="Helical" evidence="7">
    <location>
        <begin position="12"/>
        <end position="32"/>
    </location>
</feature>
<keyword evidence="6 7" id="KW-0472">Membrane</keyword>
<feature type="transmembrane region" description="Helical" evidence="7">
    <location>
        <begin position="101"/>
        <end position="118"/>
    </location>
</feature>
<feature type="transmembrane region" description="Helical" evidence="7">
    <location>
        <begin position="181"/>
        <end position="200"/>
    </location>
</feature>
<comment type="subcellular location">
    <subcellularLocation>
        <location evidence="1">Cell membrane</location>
        <topology evidence="1">Multi-pass membrane protein</topology>
    </subcellularLocation>
</comment>
<evidence type="ECO:0000256" key="7">
    <source>
        <dbReference type="SAM" id="Phobius"/>
    </source>
</evidence>
<dbReference type="Proteomes" id="UP000242972">
    <property type="component" value="Unassembled WGS sequence"/>
</dbReference>
<keyword evidence="4 7" id="KW-0812">Transmembrane</keyword>
<organism evidence="8 9">
    <name type="scientific">Sulfobacillus benefaciens</name>
    <dbReference type="NCBI Taxonomy" id="453960"/>
    <lineage>
        <taxon>Bacteria</taxon>
        <taxon>Bacillati</taxon>
        <taxon>Bacillota</taxon>
        <taxon>Clostridia</taxon>
        <taxon>Eubacteriales</taxon>
        <taxon>Clostridiales Family XVII. Incertae Sedis</taxon>
        <taxon>Sulfobacillus</taxon>
    </lineage>
</organism>
<comment type="similarity">
    <text evidence="2">Belongs to the FliR/MopE/SpaR family.</text>
</comment>
<dbReference type="PANTHER" id="PTHR30065">
    <property type="entry name" value="FLAGELLAR BIOSYNTHETIC PROTEIN FLIR"/>
    <property type="match status" value="1"/>
</dbReference>
<evidence type="ECO:0000256" key="4">
    <source>
        <dbReference type="ARBA" id="ARBA00022692"/>
    </source>
</evidence>
<dbReference type="EMBL" id="PXYW01000017">
    <property type="protein sequence ID" value="PSR33666.1"/>
    <property type="molecule type" value="Genomic_DNA"/>
</dbReference>
<evidence type="ECO:0000313" key="8">
    <source>
        <dbReference type="EMBL" id="PSR33666.1"/>
    </source>
</evidence>
<evidence type="ECO:0000256" key="5">
    <source>
        <dbReference type="ARBA" id="ARBA00022989"/>
    </source>
</evidence>
<feature type="transmembrane region" description="Helical" evidence="7">
    <location>
        <begin position="39"/>
        <end position="57"/>
    </location>
</feature>
<sequence length="262" mass="27596">MTIGLSLSNLTMGFFLVAARVAGIVVSAPMISAQYIPKMLRVALVPMLAIVVAPTLPSLTVAETRTVEFLLTMVVQFAIGVLIGLVLTLFYSAFAIAGQAVTYQLGVGLAVTASPWLLSANSFLAEWETLLALFVFVVAGGPELLVIALHSSFQAIPLNALSLPMGAVGFVIGLLDTVFTIGILVAAPLLLSGLVINLAVGVLSRAFPQMNAYFVALPVNFGVALVVFLAMLPLLFAIIPQVWNMAWTDVSRLLVILEGRAG</sequence>
<evidence type="ECO:0000256" key="2">
    <source>
        <dbReference type="ARBA" id="ARBA00009772"/>
    </source>
</evidence>
<feature type="transmembrane region" description="Helical" evidence="7">
    <location>
        <begin position="212"/>
        <end position="239"/>
    </location>
</feature>
<feature type="transmembrane region" description="Helical" evidence="7">
    <location>
        <begin position="130"/>
        <end position="149"/>
    </location>
</feature>
<reference evidence="8 9" key="1">
    <citation type="journal article" date="2014" name="BMC Genomics">
        <title>Comparison of environmental and isolate Sulfobacillus genomes reveals diverse carbon, sulfur, nitrogen, and hydrogen metabolisms.</title>
        <authorList>
            <person name="Justice N.B."/>
            <person name="Norman A."/>
            <person name="Brown C.T."/>
            <person name="Singh A."/>
            <person name="Thomas B.C."/>
            <person name="Banfield J.F."/>
        </authorList>
    </citation>
    <scope>NUCLEOTIDE SEQUENCE [LARGE SCALE GENOMIC DNA]</scope>
    <source>
        <strain evidence="8">AMDSBA4</strain>
    </source>
</reference>
<dbReference type="InterPro" id="IPR002010">
    <property type="entry name" value="T3SS_IM_R"/>
</dbReference>
<keyword evidence="5 7" id="KW-1133">Transmembrane helix</keyword>
<evidence type="ECO:0000256" key="3">
    <source>
        <dbReference type="ARBA" id="ARBA00022475"/>
    </source>
</evidence>
<comment type="caution">
    <text evidence="8">The sequence shown here is derived from an EMBL/GenBank/DDBJ whole genome shotgun (WGS) entry which is preliminary data.</text>
</comment>